<protein>
    <recommendedName>
        <fullName evidence="3">Peptidase M60 domain-containing protein</fullName>
    </recommendedName>
</protein>
<dbReference type="PROSITE" id="PS51723">
    <property type="entry name" value="PEPTIDASE_M60"/>
    <property type="match status" value="1"/>
</dbReference>
<dbReference type="VEuPathDB" id="FungiDB:BO71DRAFT_453699"/>
<organism evidence="4 5">
    <name type="scientific">Aspergillus ellipticus CBS 707.79</name>
    <dbReference type="NCBI Taxonomy" id="1448320"/>
    <lineage>
        <taxon>Eukaryota</taxon>
        <taxon>Fungi</taxon>
        <taxon>Dikarya</taxon>
        <taxon>Ascomycota</taxon>
        <taxon>Pezizomycotina</taxon>
        <taxon>Eurotiomycetes</taxon>
        <taxon>Eurotiomycetidae</taxon>
        <taxon>Eurotiales</taxon>
        <taxon>Aspergillaceae</taxon>
        <taxon>Aspergillus</taxon>
        <taxon>Aspergillus subgen. Circumdati</taxon>
    </lineage>
</organism>
<proteinExistence type="predicted"/>
<dbReference type="Gene3D" id="1.10.390.30">
    <property type="entry name" value="Peptidase M60, enhancin-like domain 3"/>
    <property type="match status" value="1"/>
</dbReference>
<dbReference type="Pfam" id="PF13402">
    <property type="entry name" value="Peptidase_M60"/>
    <property type="match status" value="1"/>
</dbReference>
<dbReference type="EMBL" id="KZ826051">
    <property type="protein sequence ID" value="PYH89049.1"/>
    <property type="molecule type" value="Genomic_DNA"/>
</dbReference>
<dbReference type="OrthoDB" id="10260387at2759"/>
<dbReference type="Proteomes" id="UP000247810">
    <property type="component" value="Unassembled WGS sequence"/>
</dbReference>
<evidence type="ECO:0000259" key="3">
    <source>
        <dbReference type="PROSITE" id="PS51723"/>
    </source>
</evidence>
<feature type="chain" id="PRO_5016234439" description="Peptidase M60 domain-containing protein" evidence="2">
    <location>
        <begin position="19"/>
        <end position="555"/>
    </location>
</feature>
<dbReference type="SMART" id="SM01276">
    <property type="entry name" value="M60-like"/>
    <property type="match status" value="1"/>
</dbReference>
<evidence type="ECO:0000256" key="1">
    <source>
        <dbReference type="SAM" id="MobiDB-lite"/>
    </source>
</evidence>
<evidence type="ECO:0000256" key="2">
    <source>
        <dbReference type="SAM" id="SignalP"/>
    </source>
</evidence>
<gene>
    <name evidence="4" type="ORF">BO71DRAFT_453699</name>
</gene>
<keyword evidence="2" id="KW-0732">Signal</keyword>
<reference evidence="4 5" key="1">
    <citation type="submission" date="2018-02" db="EMBL/GenBank/DDBJ databases">
        <title>The genomes of Aspergillus section Nigri reveals drivers in fungal speciation.</title>
        <authorList>
            <consortium name="DOE Joint Genome Institute"/>
            <person name="Vesth T.C."/>
            <person name="Nybo J."/>
            <person name="Theobald S."/>
            <person name="Brandl J."/>
            <person name="Frisvad J.C."/>
            <person name="Nielsen K.F."/>
            <person name="Lyhne E.K."/>
            <person name="Kogle M.E."/>
            <person name="Kuo A."/>
            <person name="Riley R."/>
            <person name="Clum A."/>
            <person name="Nolan M."/>
            <person name="Lipzen A."/>
            <person name="Salamov A."/>
            <person name="Henrissat B."/>
            <person name="Wiebenga A."/>
            <person name="De vries R.P."/>
            <person name="Grigoriev I.V."/>
            <person name="Mortensen U.H."/>
            <person name="Andersen M.R."/>
            <person name="Baker S.E."/>
        </authorList>
    </citation>
    <scope>NUCLEOTIDE SEQUENCE [LARGE SCALE GENOMIC DNA]</scope>
    <source>
        <strain evidence="4 5">CBS 707.79</strain>
    </source>
</reference>
<feature type="domain" description="Peptidase M60" evidence="3">
    <location>
        <begin position="175"/>
        <end position="478"/>
    </location>
</feature>
<feature type="compositionally biased region" description="Basic and acidic residues" evidence="1">
    <location>
        <begin position="533"/>
        <end position="548"/>
    </location>
</feature>
<evidence type="ECO:0000313" key="5">
    <source>
        <dbReference type="Proteomes" id="UP000247810"/>
    </source>
</evidence>
<dbReference type="AlphaFoldDB" id="A0A319CWN1"/>
<sequence>MKIARCFCLARILGGVLGASELLDSCMSSSNTDLARGAETIDGIGHENNDEFRSGHSDNHPDIDGQIHGGTSWYSHQRKLVTPRVRYHGTRKVDKIVLETPDLNALNVPAAAPREIRCDWRHVAKGFHGWSDIGLFLGEYHAPTIEIPFTLTSYVSNTVVASTQGTLRWHKRAPLRFTQTQLSYFPQPRSIVVLALPEAESERLHVAGLVGTPALVHPTIDSEMLPNSLEELRPMASGRHTVSSPLGGILYIRYTGADPHDLPSVTITLDDTAQPFPFFQEGITTDSQWKSMLAAATTTTVPFAEHSGDRVIITGLSQDAKLYADQGQMQSRLCRFYSEIVDTQDRFSGLDVSSPDPRDRPSPLRPMVVQTRKLVSPTATHYRAAIPRQLHEATWGEYHLRRSGNKTPVWSWSALSEVSVNIYSLAVLCLSDPITRGRVAEWNQAKAYLARPDSQKEFDKEGFFLRRVMFEQLRVVFGDRFYPQLHVDARRARDWTTDADKKHYFCTEAAQLAGVDLTDYFIKWELRPEQRSIHEMRKQPKPSEDYTKRPVYGGH</sequence>
<feature type="signal peptide" evidence="2">
    <location>
        <begin position="1"/>
        <end position="18"/>
    </location>
</feature>
<dbReference type="InterPro" id="IPR042279">
    <property type="entry name" value="Pep_M60_3"/>
</dbReference>
<dbReference type="STRING" id="1448320.A0A319CWN1"/>
<name>A0A319CWN1_9EURO</name>
<evidence type="ECO:0000313" key="4">
    <source>
        <dbReference type="EMBL" id="PYH89049.1"/>
    </source>
</evidence>
<keyword evidence="5" id="KW-1185">Reference proteome</keyword>
<accession>A0A319CWN1</accession>
<feature type="region of interest" description="Disordered" evidence="1">
    <location>
        <begin position="533"/>
        <end position="555"/>
    </location>
</feature>
<dbReference type="InterPro" id="IPR031161">
    <property type="entry name" value="Peptidase_M60_dom"/>
</dbReference>